<evidence type="ECO:0000256" key="1">
    <source>
        <dbReference type="ARBA" id="ARBA00004141"/>
    </source>
</evidence>
<organism evidence="7">
    <name type="scientific">Ignisphaera aggregans</name>
    <dbReference type="NCBI Taxonomy" id="334771"/>
    <lineage>
        <taxon>Archaea</taxon>
        <taxon>Thermoproteota</taxon>
        <taxon>Thermoprotei</taxon>
        <taxon>Desulfurococcales</taxon>
        <taxon>Desulfurococcaceae</taxon>
        <taxon>Ignisphaera</taxon>
    </lineage>
</organism>
<accession>A0A7J3QEC7</accession>
<dbReference type="GO" id="GO:0033573">
    <property type="term" value="C:high-affinity iron permease complex"/>
    <property type="evidence" value="ECO:0007669"/>
    <property type="project" value="InterPro"/>
</dbReference>
<evidence type="ECO:0000256" key="2">
    <source>
        <dbReference type="ARBA" id="ARBA00008333"/>
    </source>
</evidence>
<evidence type="ECO:0000256" key="3">
    <source>
        <dbReference type="ARBA" id="ARBA00022692"/>
    </source>
</evidence>
<sequence length="280" mass="31513">MMLATLLASLYITFREAFEAVLLMTILISYLNRTKQIHLVKPALLAGLLGTIISIIIGIVFYLLYIAIDLDLAEAIASFIAVPVITSVVYWMATKGKDIVTKGITKVLRGGMISTILTAIIFVFREGFETVLLVFPIMFRDAIGTFIGVLLGLGMALAIGYLWYRGTLKLNLKLFFFITSILLVLIAGGVLGYGVHEFIEYLEKKEYELGIWKIYVYRLPIDKDNILHDKNIVGAVLAVMFGYATKMELIRAVIQIPYQVIGVALLWIIYFKRSKERLKQ</sequence>
<keyword evidence="3 6" id="KW-0812">Transmembrane</keyword>
<evidence type="ECO:0000256" key="5">
    <source>
        <dbReference type="ARBA" id="ARBA00023136"/>
    </source>
</evidence>
<keyword evidence="4 6" id="KW-1133">Transmembrane helix</keyword>
<feature type="transmembrane region" description="Helical" evidence="6">
    <location>
        <begin position="12"/>
        <end position="31"/>
    </location>
</feature>
<comment type="subcellular location">
    <subcellularLocation>
        <location evidence="1">Membrane</location>
        <topology evidence="1">Multi-pass membrane protein</topology>
    </subcellularLocation>
</comment>
<feature type="transmembrane region" description="Helical" evidence="6">
    <location>
        <begin position="143"/>
        <end position="162"/>
    </location>
</feature>
<dbReference type="AlphaFoldDB" id="A0A7J3QEC7"/>
<reference evidence="7" key="1">
    <citation type="journal article" date="2020" name="mSystems">
        <title>Genome- and Community-Level Interaction Insights into Carbon Utilization and Element Cycling Functions of Hydrothermarchaeota in Hydrothermal Sediment.</title>
        <authorList>
            <person name="Zhou Z."/>
            <person name="Liu Y."/>
            <person name="Xu W."/>
            <person name="Pan J."/>
            <person name="Luo Z.H."/>
            <person name="Li M."/>
        </authorList>
    </citation>
    <scope>NUCLEOTIDE SEQUENCE [LARGE SCALE GENOMIC DNA]</scope>
    <source>
        <strain evidence="7">SpSt-721</strain>
    </source>
</reference>
<feature type="transmembrane region" description="Helical" evidence="6">
    <location>
        <begin position="249"/>
        <end position="271"/>
    </location>
</feature>
<evidence type="ECO:0000256" key="4">
    <source>
        <dbReference type="ARBA" id="ARBA00022989"/>
    </source>
</evidence>
<evidence type="ECO:0000313" key="7">
    <source>
        <dbReference type="EMBL" id="HGV66749.1"/>
    </source>
</evidence>
<dbReference type="GO" id="GO:0015093">
    <property type="term" value="F:ferrous iron transmembrane transporter activity"/>
    <property type="evidence" value="ECO:0007669"/>
    <property type="project" value="TreeGrafter"/>
</dbReference>
<feature type="transmembrane region" description="Helical" evidence="6">
    <location>
        <begin position="113"/>
        <end position="137"/>
    </location>
</feature>
<gene>
    <name evidence="7" type="ORF">ENV02_02905</name>
</gene>
<keyword evidence="5 6" id="KW-0472">Membrane</keyword>
<dbReference type="PANTHER" id="PTHR31632">
    <property type="entry name" value="IRON TRANSPORTER FTH1"/>
    <property type="match status" value="1"/>
</dbReference>
<comment type="similarity">
    <text evidence="2">Belongs to the oxidase-dependent Fe transporter (OFeT) (TC 9.A.10.1) family.</text>
</comment>
<comment type="caution">
    <text evidence="7">The sequence shown here is derived from an EMBL/GenBank/DDBJ whole genome shotgun (WGS) entry which is preliminary data.</text>
</comment>
<feature type="transmembrane region" description="Helical" evidence="6">
    <location>
        <begin position="43"/>
        <end position="66"/>
    </location>
</feature>
<feature type="transmembrane region" description="Helical" evidence="6">
    <location>
        <begin position="72"/>
        <end position="93"/>
    </location>
</feature>
<evidence type="ECO:0000256" key="6">
    <source>
        <dbReference type="SAM" id="Phobius"/>
    </source>
</evidence>
<protein>
    <submittedName>
        <fullName evidence="7">Ferrous iron transporter</fullName>
    </submittedName>
</protein>
<dbReference type="Pfam" id="PF03239">
    <property type="entry name" value="FTR1"/>
    <property type="match status" value="1"/>
</dbReference>
<proteinExistence type="inferred from homology"/>
<feature type="transmembrane region" description="Helical" evidence="6">
    <location>
        <begin position="174"/>
        <end position="195"/>
    </location>
</feature>
<dbReference type="PANTHER" id="PTHR31632:SF2">
    <property type="entry name" value="PLASMA MEMBRANE IRON PERMEASE"/>
    <property type="match status" value="1"/>
</dbReference>
<name>A0A7J3QEC7_9CREN</name>
<dbReference type="EMBL" id="DTET01000140">
    <property type="protein sequence ID" value="HGV66749.1"/>
    <property type="molecule type" value="Genomic_DNA"/>
</dbReference>
<dbReference type="InterPro" id="IPR004923">
    <property type="entry name" value="FTR1/Fip1/EfeU"/>
</dbReference>